<dbReference type="GO" id="GO:0000155">
    <property type="term" value="F:phosphorelay sensor kinase activity"/>
    <property type="evidence" value="ECO:0007669"/>
    <property type="project" value="InterPro"/>
</dbReference>
<accession>A0A557SZ04</accession>
<dbReference type="SMART" id="SM00388">
    <property type="entry name" value="HisKA"/>
    <property type="match status" value="1"/>
</dbReference>
<keyword evidence="9" id="KW-1185">Reference proteome</keyword>
<evidence type="ECO:0000313" key="8">
    <source>
        <dbReference type="EMBL" id="TVP41828.1"/>
    </source>
</evidence>
<dbReference type="EMBL" id="VOAH01000001">
    <property type="protein sequence ID" value="TVP41828.1"/>
    <property type="molecule type" value="Genomic_DNA"/>
</dbReference>
<keyword evidence="5 8" id="KW-0418">Kinase</keyword>
<dbReference type="Gene3D" id="1.10.287.130">
    <property type="match status" value="1"/>
</dbReference>
<evidence type="ECO:0000256" key="3">
    <source>
        <dbReference type="ARBA" id="ARBA00022553"/>
    </source>
</evidence>
<evidence type="ECO:0000313" key="9">
    <source>
        <dbReference type="Proteomes" id="UP000315289"/>
    </source>
</evidence>
<dbReference type="OrthoDB" id="10207at2157"/>
<dbReference type="AlphaFoldDB" id="A0A557SZ04"/>
<reference evidence="8 9" key="1">
    <citation type="journal article" date="2019" name="Front. Microbiol.">
        <title>Ammonia Oxidation by the Arctic Terrestrial Thaumarchaeote Candidatus Nitrosocosmicus arcticus Is Stimulated by Increasing Temperatures.</title>
        <authorList>
            <person name="Alves R.J.E."/>
            <person name="Kerou M."/>
            <person name="Zappe A."/>
            <person name="Bittner R."/>
            <person name="Abby S.S."/>
            <person name="Schmidt H.A."/>
            <person name="Pfeifer K."/>
            <person name="Schleper C."/>
        </authorList>
    </citation>
    <scope>NUCLEOTIDE SEQUENCE [LARGE SCALE GENOMIC DNA]</scope>
    <source>
        <strain evidence="8 9">Kfb</strain>
    </source>
</reference>
<keyword evidence="6" id="KW-0902">Two-component regulatory system</keyword>
<dbReference type="Pfam" id="PF02518">
    <property type="entry name" value="HATPase_c"/>
    <property type="match status" value="1"/>
</dbReference>
<keyword evidence="4" id="KW-0808">Transferase</keyword>
<dbReference type="InterPro" id="IPR003661">
    <property type="entry name" value="HisK_dim/P_dom"/>
</dbReference>
<feature type="domain" description="Histidine kinase" evidence="7">
    <location>
        <begin position="315"/>
        <end position="588"/>
    </location>
</feature>
<comment type="caution">
    <text evidence="8">The sequence shown here is derived from an EMBL/GenBank/DDBJ whole genome shotgun (WGS) entry which is preliminary data.</text>
</comment>
<dbReference type="PANTHER" id="PTHR43711">
    <property type="entry name" value="TWO-COMPONENT HISTIDINE KINASE"/>
    <property type="match status" value="1"/>
</dbReference>
<dbReference type="PANTHER" id="PTHR43711:SF1">
    <property type="entry name" value="HISTIDINE KINASE 1"/>
    <property type="match status" value="1"/>
</dbReference>
<evidence type="ECO:0000256" key="6">
    <source>
        <dbReference type="ARBA" id="ARBA00023012"/>
    </source>
</evidence>
<dbReference type="RefSeq" id="WP_144728384.1">
    <property type="nucleotide sequence ID" value="NZ_ML675578.1"/>
</dbReference>
<evidence type="ECO:0000256" key="4">
    <source>
        <dbReference type="ARBA" id="ARBA00022679"/>
    </source>
</evidence>
<protein>
    <recommendedName>
        <fullName evidence="2">histidine kinase</fullName>
        <ecNumber evidence="2">2.7.13.3</ecNumber>
    </recommendedName>
</protein>
<comment type="catalytic activity">
    <reaction evidence="1">
        <text>ATP + protein L-histidine = ADP + protein N-phospho-L-histidine.</text>
        <dbReference type="EC" id="2.7.13.3"/>
    </reaction>
</comment>
<dbReference type="InterPro" id="IPR004358">
    <property type="entry name" value="Sig_transdc_His_kin-like_C"/>
</dbReference>
<dbReference type="SUPFAM" id="SSF55874">
    <property type="entry name" value="ATPase domain of HSP90 chaperone/DNA topoisomerase II/histidine kinase"/>
    <property type="match status" value="1"/>
</dbReference>
<dbReference type="EC" id="2.7.13.3" evidence="2"/>
<dbReference type="SMART" id="SM00387">
    <property type="entry name" value="HATPase_c"/>
    <property type="match status" value="1"/>
</dbReference>
<proteinExistence type="predicted"/>
<dbReference type="InterPro" id="IPR050736">
    <property type="entry name" value="Sensor_HK_Regulatory"/>
</dbReference>
<dbReference type="InterPro" id="IPR036890">
    <property type="entry name" value="HATPase_C_sf"/>
</dbReference>
<evidence type="ECO:0000256" key="2">
    <source>
        <dbReference type="ARBA" id="ARBA00012438"/>
    </source>
</evidence>
<evidence type="ECO:0000259" key="7">
    <source>
        <dbReference type="PROSITE" id="PS50109"/>
    </source>
</evidence>
<gene>
    <name evidence="8" type="ORF">NARC_10234</name>
</gene>
<dbReference type="CDD" id="cd00082">
    <property type="entry name" value="HisKA"/>
    <property type="match status" value="1"/>
</dbReference>
<dbReference type="PROSITE" id="PS50109">
    <property type="entry name" value="HIS_KIN"/>
    <property type="match status" value="1"/>
</dbReference>
<dbReference type="Proteomes" id="UP000315289">
    <property type="component" value="Unassembled WGS sequence"/>
</dbReference>
<evidence type="ECO:0000256" key="1">
    <source>
        <dbReference type="ARBA" id="ARBA00000085"/>
    </source>
</evidence>
<sequence>MTIIGFVNRCKKKIDSCVSSTAPSVIIEGEPIKDARIASVKNRGIKLRYVTEITADNLAYCKEMLKFSEIRHLDGIKGNFEVADEKEYVAVATLYEAQPIPQLIFSNVPEIVEQQQFIFDSFWDKGVPAEQRITEIEKGIVPSITTILTDYKKAEIKEFDMIEKAEKEIQIIYSTPGAFHLQEKSGILELLKEKADQQKNLQISILVPIDLLVKKSLSLRPLTNAKNNNIHIQDIAPSIDIKIKSLVTDRSESLVMEIKELIDQELITIIGFSVYSNSLPTVLTYCSIFELMHNQSILSEELKHEGELKDEFINTAAHELRTPTQAITGYTEMNDELFDDLLRNRDKATDQEQANIIAKLHEYHESISRNASRLNILINNLLDVARFESNSNNGNIVLYKEKVDLVKEINEIIEIQFSNKLKEKGNKISFVNNSLGEQCGIYSDKLRLNQILINLIDNAIKFSKRDDSINIMIKDNNDFGFNLSETEVDTTNRVSNNDKSDHLIQEGDDEKSTEKQEMVYVGISDTGKGISSKIMPKLFEKFVTDSDFGTGLGLFITRKLVEAHGGKIWAFNNNDGVGSTFVFSLPGK</sequence>
<dbReference type="PRINTS" id="PR00344">
    <property type="entry name" value="BCTRLSENSOR"/>
</dbReference>
<dbReference type="SUPFAM" id="SSF47384">
    <property type="entry name" value="Homodimeric domain of signal transducing histidine kinase"/>
    <property type="match status" value="1"/>
</dbReference>
<dbReference type="Pfam" id="PF00512">
    <property type="entry name" value="HisKA"/>
    <property type="match status" value="1"/>
</dbReference>
<evidence type="ECO:0000256" key="5">
    <source>
        <dbReference type="ARBA" id="ARBA00022777"/>
    </source>
</evidence>
<dbReference type="InterPro" id="IPR003594">
    <property type="entry name" value="HATPase_dom"/>
</dbReference>
<dbReference type="InterPro" id="IPR005467">
    <property type="entry name" value="His_kinase_dom"/>
</dbReference>
<organism evidence="8 9">
    <name type="scientific">Candidatus Nitrosocosmicus arcticus</name>
    <dbReference type="NCBI Taxonomy" id="2035267"/>
    <lineage>
        <taxon>Archaea</taxon>
        <taxon>Nitrososphaerota</taxon>
        <taxon>Nitrososphaeria</taxon>
        <taxon>Nitrososphaerales</taxon>
        <taxon>Nitrososphaeraceae</taxon>
        <taxon>Candidatus Nitrosocosmicus</taxon>
    </lineage>
</organism>
<dbReference type="Gene3D" id="3.30.565.10">
    <property type="entry name" value="Histidine kinase-like ATPase, C-terminal domain"/>
    <property type="match status" value="1"/>
</dbReference>
<keyword evidence="3" id="KW-0597">Phosphoprotein</keyword>
<name>A0A557SZ04_9ARCH</name>
<dbReference type="InterPro" id="IPR036097">
    <property type="entry name" value="HisK_dim/P_sf"/>
</dbReference>